<dbReference type="AlphaFoldDB" id="A0A9Q8SNN2"/>
<sequence>MRWGVGYVLSSPPVGHRSNPNVDSRCVLGSHLVRGAGHNLGEAQSELESEYGYVRTEYPSHPSNPFAPRDATPQTAPKGPFLVRPVARRAFPPSAHAVPLWSNRILVGSWIIGWSPPPLCLLKKGSCLRARGSLFARKGFYKVKHKEEGSRGSPYCSVLGMVNWSEEVGATMSNNNKKEGLGRDAGLSAVASDGIADFGTKVNPFGGCSAIQFGIPHLKDRIGKVVSNSGSTGTSDNGHTDCVVNHSVLCLVFPCAAFERDKASGVDRTAPKDRKAKKPRFSIPLGERTRPPSKSVRTSAAPQFVSFSKLGTAIHCRARWDGTNGVLEDALDALDTLLFFLPQTSGAIGGHRTPGRAMLMRFPFVFDCRRWFDSSLWLWFDTMQKEPYDPFPSFLLSFSGLFARRTNSSAHSMFHLHEMTPYLHTICSVLPDRTGDDMQRGGIKVKGKDMTREESFRLGSGNAMFKPGGWEPADRAERGCGEAAPLRSTSTPSGRLQEQSQQQVKFETCFMFTVVCFSGLPLPPPAADQPDPAPHPPTHTRTCHAYSEGPTEPHLEPLPTDILLVNRIGCPGPYLSLAPALPGLQSSAATLAYHLPQCDLRGPPPSPPASTSSTVPGKMARIMIRITIRKMASLVVHGIATTRRQMEPSELKPHRAVTTTRWPRPNKLQGGLFPFTESITLMTVTLVQSLR</sequence>
<dbReference type="GeneID" id="73340032"/>
<feature type="region of interest" description="Disordered" evidence="1">
    <location>
        <begin position="525"/>
        <end position="550"/>
    </location>
</feature>
<feature type="compositionally biased region" description="Basic and acidic residues" evidence="1">
    <location>
        <begin position="264"/>
        <end position="273"/>
    </location>
</feature>
<feature type="compositionally biased region" description="Polar residues" evidence="1">
    <location>
        <begin position="487"/>
        <end position="496"/>
    </location>
</feature>
<proteinExistence type="predicted"/>
<name>A0A9Q8SNN2_9PEZI</name>
<dbReference type="EMBL" id="CP019475">
    <property type="protein sequence ID" value="UQC80535.1"/>
    <property type="molecule type" value="Genomic_DNA"/>
</dbReference>
<dbReference type="RefSeq" id="XP_049142165.1">
    <property type="nucleotide sequence ID" value="XM_049285022.1"/>
</dbReference>
<dbReference type="Proteomes" id="UP000830671">
    <property type="component" value="Chromosome 3"/>
</dbReference>
<protein>
    <submittedName>
        <fullName evidence="2">Uncharacterized protein</fullName>
    </submittedName>
</protein>
<feature type="region of interest" description="Disordered" evidence="1">
    <location>
        <begin position="474"/>
        <end position="496"/>
    </location>
</feature>
<feature type="region of interest" description="Disordered" evidence="1">
    <location>
        <begin position="264"/>
        <end position="296"/>
    </location>
</feature>
<evidence type="ECO:0000313" key="3">
    <source>
        <dbReference type="Proteomes" id="UP000830671"/>
    </source>
</evidence>
<gene>
    <name evidence="2" type="ORF">CLUP02_06018</name>
</gene>
<organism evidence="2 3">
    <name type="scientific">Colletotrichum lupini</name>
    <dbReference type="NCBI Taxonomy" id="145971"/>
    <lineage>
        <taxon>Eukaryota</taxon>
        <taxon>Fungi</taxon>
        <taxon>Dikarya</taxon>
        <taxon>Ascomycota</taxon>
        <taxon>Pezizomycotina</taxon>
        <taxon>Sordariomycetes</taxon>
        <taxon>Hypocreomycetidae</taxon>
        <taxon>Glomerellales</taxon>
        <taxon>Glomerellaceae</taxon>
        <taxon>Colletotrichum</taxon>
        <taxon>Colletotrichum acutatum species complex</taxon>
    </lineage>
</organism>
<evidence type="ECO:0000256" key="1">
    <source>
        <dbReference type="SAM" id="MobiDB-lite"/>
    </source>
</evidence>
<accession>A0A9Q8SNN2</accession>
<evidence type="ECO:0000313" key="2">
    <source>
        <dbReference type="EMBL" id="UQC80535.1"/>
    </source>
</evidence>
<reference evidence="2" key="1">
    <citation type="journal article" date="2021" name="Mol. Plant Microbe Interact.">
        <title>Complete Genome Sequence of the Plant-Pathogenic Fungus Colletotrichum lupini.</title>
        <authorList>
            <person name="Baroncelli R."/>
            <person name="Pensec F."/>
            <person name="Da Lio D."/>
            <person name="Boufleur T."/>
            <person name="Vicente I."/>
            <person name="Sarrocco S."/>
            <person name="Picot A."/>
            <person name="Baraldi E."/>
            <person name="Sukno S."/>
            <person name="Thon M."/>
            <person name="Le Floch G."/>
        </authorList>
    </citation>
    <scope>NUCLEOTIDE SEQUENCE</scope>
    <source>
        <strain evidence="2">IMI 504893</strain>
    </source>
</reference>
<dbReference type="KEGG" id="clup:CLUP02_06018"/>
<keyword evidence="3" id="KW-1185">Reference proteome</keyword>
<feature type="compositionally biased region" description="Pro residues" evidence="1">
    <location>
        <begin position="525"/>
        <end position="537"/>
    </location>
</feature>